<feature type="compositionally biased region" description="Basic and acidic residues" evidence="4">
    <location>
        <begin position="337"/>
        <end position="346"/>
    </location>
</feature>
<organism evidence="6 7">
    <name type="scientific">Dactylosporangium cerinum</name>
    <dbReference type="NCBI Taxonomy" id="1434730"/>
    <lineage>
        <taxon>Bacteria</taxon>
        <taxon>Bacillati</taxon>
        <taxon>Actinomycetota</taxon>
        <taxon>Actinomycetes</taxon>
        <taxon>Micromonosporales</taxon>
        <taxon>Micromonosporaceae</taxon>
        <taxon>Dactylosporangium</taxon>
    </lineage>
</organism>
<evidence type="ECO:0000256" key="1">
    <source>
        <dbReference type="ARBA" id="ARBA00023015"/>
    </source>
</evidence>
<dbReference type="InterPro" id="IPR036390">
    <property type="entry name" value="WH_DNA-bd_sf"/>
</dbReference>
<dbReference type="PANTHER" id="PTHR43132">
    <property type="entry name" value="ARSENICAL RESISTANCE OPERON REPRESSOR ARSR-RELATED"/>
    <property type="match status" value="1"/>
</dbReference>
<evidence type="ECO:0000313" key="6">
    <source>
        <dbReference type="EMBL" id="MFC4999113.1"/>
    </source>
</evidence>
<dbReference type="PROSITE" id="PS50987">
    <property type="entry name" value="HTH_ARSR_2"/>
    <property type="match status" value="1"/>
</dbReference>
<reference evidence="7" key="1">
    <citation type="journal article" date="2019" name="Int. J. Syst. Evol. Microbiol.">
        <title>The Global Catalogue of Microorganisms (GCM) 10K type strain sequencing project: providing services to taxonomists for standard genome sequencing and annotation.</title>
        <authorList>
            <consortium name="The Broad Institute Genomics Platform"/>
            <consortium name="The Broad Institute Genome Sequencing Center for Infectious Disease"/>
            <person name="Wu L."/>
            <person name="Ma J."/>
        </authorList>
    </citation>
    <scope>NUCLEOTIDE SEQUENCE [LARGE SCALE GENOMIC DNA]</scope>
    <source>
        <strain evidence="7">CGMCC 4.7152</strain>
    </source>
</reference>
<name>A0ABV9VS27_9ACTN</name>
<dbReference type="SMART" id="SM00418">
    <property type="entry name" value="HTH_ARSR"/>
    <property type="match status" value="1"/>
</dbReference>
<dbReference type="InterPro" id="IPR036388">
    <property type="entry name" value="WH-like_DNA-bd_sf"/>
</dbReference>
<dbReference type="InterPro" id="IPR001845">
    <property type="entry name" value="HTH_ArsR_DNA-bd_dom"/>
</dbReference>
<accession>A0ABV9VS27</accession>
<dbReference type="Pfam" id="PF19361">
    <property type="entry name" value="DUF5937"/>
    <property type="match status" value="1"/>
</dbReference>
<dbReference type="InterPro" id="IPR012318">
    <property type="entry name" value="HTH_CRP"/>
</dbReference>
<dbReference type="InterPro" id="IPR011991">
    <property type="entry name" value="ArsR-like_HTH"/>
</dbReference>
<gene>
    <name evidence="6" type="ORF">ACFPIJ_14850</name>
</gene>
<dbReference type="EMBL" id="JBHSIU010000014">
    <property type="protein sequence ID" value="MFC4999113.1"/>
    <property type="molecule type" value="Genomic_DNA"/>
</dbReference>
<dbReference type="PANTHER" id="PTHR43132:SF6">
    <property type="entry name" value="HTH-TYPE TRANSCRIPTIONAL REPRESSOR CZRA"/>
    <property type="match status" value="1"/>
</dbReference>
<keyword evidence="3" id="KW-0804">Transcription</keyword>
<dbReference type="CDD" id="cd00090">
    <property type="entry name" value="HTH_ARSR"/>
    <property type="match status" value="1"/>
</dbReference>
<evidence type="ECO:0000259" key="5">
    <source>
        <dbReference type="PROSITE" id="PS50987"/>
    </source>
</evidence>
<dbReference type="SUPFAM" id="SSF46785">
    <property type="entry name" value="Winged helix' DNA-binding domain"/>
    <property type="match status" value="1"/>
</dbReference>
<dbReference type="SMART" id="SM00419">
    <property type="entry name" value="HTH_CRP"/>
    <property type="match status" value="1"/>
</dbReference>
<dbReference type="InterPro" id="IPR051011">
    <property type="entry name" value="Metal_resp_trans_reg"/>
</dbReference>
<dbReference type="RefSeq" id="WP_380115445.1">
    <property type="nucleotide sequence ID" value="NZ_JBHSIU010000014.1"/>
</dbReference>
<evidence type="ECO:0000256" key="3">
    <source>
        <dbReference type="ARBA" id="ARBA00023163"/>
    </source>
</evidence>
<dbReference type="Proteomes" id="UP001595912">
    <property type="component" value="Unassembled WGS sequence"/>
</dbReference>
<sequence>MALTVELNVTDLAATRFATSPLSETVACLQQLGGHERRVTTRPWLRWARDQLARDPVNLAWTWPLLVNGRPTWPEFLVPAPAGPHPTIEAELAALRQTPARQVRASLTRVFGADLPPAAAALAADPAEGLRGIAGELRTAHRRLIAPHWPRLRAILDADVLHRAERLATGGAERLFAGLHPEVRWRDGRLMLVGRRWPVDVTVRHAPRGLVLIPVALGPPHVFIKQHTSTRTTVRYPARGTVRLTGDAEAPEAPEALERLLGRAKARILDLLCVPATTSDLAGALGVTPSAVSQQLAVLRDCGLVQGRRAGRTVLYRTTELGTALCAGPSPARRSSNRSEDLRPGR</sequence>
<keyword evidence="1" id="KW-0805">Transcription regulation</keyword>
<feature type="domain" description="HTH arsR-type" evidence="5">
    <location>
        <begin position="245"/>
        <end position="338"/>
    </location>
</feature>
<comment type="caution">
    <text evidence="6">The sequence shown here is derived from an EMBL/GenBank/DDBJ whole genome shotgun (WGS) entry which is preliminary data.</text>
</comment>
<protein>
    <submittedName>
        <fullName evidence="6">DUF5937 family protein</fullName>
    </submittedName>
</protein>
<dbReference type="Pfam" id="PF01022">
    <property type="entry name" value="HTH_5"/>
    <property type="match status" value="1"/>
</dbReference>
<keyword evidence="7" id="KW-1185">Reference proteome</keyword>
<dbReference type="InterPro" id="IPR045981">
    <property type="entry name" value="DUF5937"/>
</dbReference>
<feature type="region of interest" description="Disordered" evidence="4">
    <location>
        <begin position="327"/>
        <end position="346"/>
    </location>
</feature>
<evidence type="ECO:0000313" key="7">
    <source>
        <dbReference type="Proteomes" id="UP001595912"/>
    </source>
</evidence>
<dbReference type="Gene3D" id="1.10.10.10">
    <property type="entry name" value="Winged helix-like DNA-binding domain superfamily/Winged helix DNA-binding domain"/>
    <property type="match status" value="1"/>
</dbReference>
<evidence type="ECO:0000256" key="4">
    <source>
        <dbReference type="SAM" id="MobiDB-lite"/>
    </source>
</evidence>
<keyword evidence="2" id="KW-0238">DNA-binding</keyword>
<proteinExistence type="predicted"/>
<evidence type="ECO:0000256" key="2">
    <source>
        <dbReference type="ARBA" id="ARBA00023125"/>
    </source>
</evidence>